<evidence type="ECO:0000313" key="2">
    <source>
        <dbReference type="EMBL" id="CAD8122326.1"/>
    </source>
</evidence>
<evidence type="ECO:0000256" key="1">
    <source>
        <dbReference type="SAM" id="Coils"/>
    </source>
</evidence>
<dbReference type="EMBL" id="CAJJDN010000137">
    <property type="protein sequence ID" value="CAD8122326.1"/>
    <property type="molecule type" value="Genomic_DNA"/>
</dbReference>
<gene>
    <name evidence="2" type="ORF">PSON_ATCC_30995.1.T1370148</name>
</gene>
<accession>A0A8S1R2S5</accession>
<evidence type="ECO:0000313" key="3">
    <source>
        <dbReference type="Proteomes" id="UP000692954"/>
    </source>
</evidence>
<dbReference type="AlphaFoldDB" id="A0A8S1R2S5"/>
<sequence>MAYLLINQYLKKRSQHQLPNSPKNKTEILTANKPQPLIYLKSVEKRNKLEKYHNKNTSQGSIGFFLQKSLIEDENFQRMDIEFNMIDKYQNEISSLKQENQTFQQKLKDQGVTIDQLKQMIELIENKRKQELQQLKINYIKKIKQMHQLMLEKDNKIHQLEKTKEIEIQSLQLLQKKDSQLQKNTEDKQKLEKILQEQEKLFLETQEINQTHFQNILKETFQSLTKNESKLKQINSIFQIQFHEIKNQEKQIPSFVDQLQQKIQKVIQIVKNKQQDLIDFDDQIELEYQHCQNLVKTVLNKLINVIKISEKQGQNLNYEKSNQEQKKDQIILKENLRFLLLYQSILSKLFDSFQQLMKVCKQVRLTQIDQNFTINQQSDNYYSKNQFQSVKNNQLQLAQINQQKLEKSVQINNPISTQTSTEQIALWCGKCQLNDLITQELIYVVNCKCWSLMNESSKKIQI</sequence>
<dbReference type="Proteomes" id="UP000692954">
    <property type="component" value="Unassembled WGS sequence"/>
</dbReference>
<organism evidence="2 3">
    <name type="scientific">Paramecium sonneborni</name>
    <dbReference type="NCBI Taxonomy" id="65129"/>
    <lineage>
        <taxon>Eukaryota</taxon>
        <taxon>Sar</taxon>
        <taxon>Alveolata</taxon>
        <taxon>Ciliophora</taxon>
        <taxon>Intramacronucleata</taxon>
        <taxon>Oligohymenophorea</taxon>
        <taxon>Peniculida</taxon>
        <taxon>Parameciidae</taxon>
        <taxon>Paramecium</taxon>
    </lineage>
</organism>
<protein>
    <submittedName>
        <fullName evidence="2">Uncharacterized protein</fullName>
    </submittedName>
</protein>
<comment type="caution">
    <text evidence="2">The sequence shown here is derived from an EMBL/GenBank/DDBJ whole genome shotgun (WGS) entry which is preliminary data.</text>
</comment>
<proteinExistence type="predicted"/>
<reference evidence="2" key="1">
    <citation type="submission" date="2021-01" db="EMBL/GenBank/DDBJ databases">
        <authorList>
            <consortium name="Genoscope - CEA"/>
            <person name="William W."/>
        </authorList>
    </citation>
    <scope>NUCLEOTIDE SEQUENCE</scope>
</reference>
<keyword evidence="3" id="KW-1185">Reference proteome</keyword>
<keyword evidence="1" id="KW-0175">Coiled coil</keyword>
<name>A0A8S1R2S5_9CILI</name>
<feature type="coiled-coil region" evidence="1">
    <location>
        <begin position="79"/>
        <end position="201"/>
    </location>
</feature>